<evidence type="ECO:0000259" key="1">
    <source>
        <dbReference type="Pfam" id="PF08241"/>
    </source>
</evidence>
<organism evidence="2 3">
    <name type="scientific">Kribbella albertanoniae</name>
    <dbReference type="NCBI Taxonomy" id="1266829"/>
    <lineage>
        <taxon>Bacteria</taxon>
        <taxon>Bacillati</taxon>
        <taxon>Actinomycetota</taxon>
        <taxon>Actinomycetes</taxon>
        <taxon>Propionibacteriales</taxon>
        <taxon>Kribbellaceae</taxon>
        <taxon>Kribbella</taxon>
    </lineage>
</organism>
<feature type="domain" description="Methyltransferase type 11" evidence="1">
    <location>
        <begin position="43"/>
        <end position="132"/>
    </location>
</feature>
<dbReference type="InterPro" id="IPR013216">
    <property type="entry name" value="Methyltransf_11"/>
</dbReference>
<dbReference type="RefSeq" id="WP_132415281.1">
    <property type="nucleotide sequence ID" value="NZ_SMKA01000368.1"/>
</dbReference>
<accession>A0A4R4P3Y1</accession>
<keyword evidence="2" id="KW-0808">Transferase</keyword>
<dbReference type="Pfam" id="PF08241">
    <property type="entry name" value="Methyltransf_11"/>
    <property type="match status" value="1"/>
</dbReference>
<dbReference type="PANTHER" id="PTHR42912">
    <property type="entry name" value="METHYLTRANSFERASE"/>
    <property type="match status" value="1"/>
</dbReference>
<gene>
    <name evidence="2" type="ORF">E1261_41600</name>
</gene>
<reference evidence="2 3" key="1">
    <citation type="submission" date="2019-03" db="EMBL/GenBank/DDBJ databases">
        <title>Draft genome sequences of novel Actinobacteria.</title>
        <authorList>
            <person name="Sahin N."/>
            <person name="Ay H."/>
            <person name="Saygin H."/>
        </authorList>
    </citation>
    <scope>NUCLEOTIDE SEQUENCE [LARGE SCALE GENOMIC DNA]</scope>
    <source>
        <strain evidence="2 3">JCM 30547</strain>
    </source>
</reference>
<dbReference type="Gene3D" id="3.40.50.150">
    <property type="entry name" value="Vaccinia Virus protein VP39"/>
    <property type="match status" value="1"/>
</dbReference>
<dbReference type="Proteomes" id="UP000295075">
    <property type="component" value="Unassembled WGS sequence"/>
</dbReference>
<dbReference type="InterPro" id="IPR050508">
    <property type="entry name" value="Methyltransf_Superfamily"/>
</dbReference>
<protein>
    <submittedName>
        <fullName evidence="2">Class I SAM-dependent methyltransferase</fullName>
    </submittedName>
</protein>
<evidence type="ECO:0000313" key="2">
    <source>
        <dbReference type="EMBL" id="TDC14712.1"/>
    </source>
</evidence>
<proteinExistence type="predicted"/>
<sequence>MNTVIKARYDGLADWYDDRFVVGAEPHQPGLLGLLGEGSGPCLDIGCGTGRNFETIRASGREVVGLDYSSDQLRLARTRTDGPLMVGDAAALPFPDESFDTAMVMWISTDVDDFGDVLREATRVLRPGGVFIQYGVHPCFNGPHVVYNQEDDSRTAHTTYRQPGWHEPAPWWGEGGIRQHIGMNHVPLANYLNEFLTTGLTLERFIEPEGPGVPHALAVRARKPVV</sequence>
<dbReference type="GO" id="GO:0032259">
    <property type="term" value="P:methylation"/>
    <property type="evidence" value="ECO:0007669"/>
    <property type="project" value="UniProtKB-KW"/>
</dbReference>
<evidence type="ECO:0000313" key="3">
    <source>
        <dbReference type="Proteomes" id="UP000295075"/>
    </source>
</evidence>
<name>A0A4R4P3Y1_9ACTN</name>
<dbReference type="EMBL" id="SMKA01000368">
    <property type="protein sequence ID" value="TDC14712.1"/>
    <property type="molecule type" value="Genomic_DNA"/>
</dbReference>
<keyword evidence="2" id="KW-0489">Methyltransferase</keyword>
<dbReference type="CDD" id="cd02440">
    <property type="entry name" value="AdoMet_MTases"/>
    <property type="match status" value="1"/>
</dbReference>
<keyword evidence="3" id="KW-1185">Reference proteome</keyword>
<dbReference type="SUPFAM" id="SSF53335">
    <property type="entry name" value="S-adenosyl-L-methionine-dependent methyltransferases"/>
    <property type="match status" value="1"/>
</dbReference>
<comment type="caution">
    <text evidence="2">The sequence shown here is derived from an EMBL/GenBank/DDBJ whole genome shotgun (WGS) entry which is preliminary data.</text>
</comment>
<dbReference type="OrthoDB" id="9805171at2"/>
<dbReference type="PANTHER" id="PTHR42912:SF93">
    <property type="entry name" value="N6-ADENOSINE-METHYLTRANSFERASE TMT1A"/>
    <property type="match status" value="1"/>
</dbReference>
<dbReference type="GO" id="GO:0008757">
    <property type="term" value="F:S-adenosylmethionine-dependent methyltransferase activity"/>
    <property type="evidence" value="ECO:0007669"/>
    <property type="project" value="InterPro"/>
</dbReference>
<dbReference type="AlphaFoldDB" id="A0A4R4P3Y1"/>
<dbReference type="InterPro" id="IPR029063">
    <property type="entry name" value="SAM-dependent_MTases_sf"/>
</dbReference>